<dbReference type="EMBL" id="QGML01000807">
    <property type="protein sequence ID" value="TVY90600.1"/>
    <property type="molecule type" value="Genomic_DNA"/>
</dbReference>
<comment type="caution">
    <text evidence="1">The sequence shown here is derived from an EMBL/GenBank/DDBJ whole genome shotgun (WGS) entry which is preliminary data.</text>
</comment>
<gene>
    <name evidence="1" type="ORF">LAWI1_G004710</name>
</gene>
<keyword evidence="2" id="KW-1185">Reference proteome</keyword>
<evidence type="ECO:0000313" key="2">
    <source>
        <dbReference type="Proteomes" id="UP000315522"/>
    </source>
</evidence>
<dbReference type="Proteomes" id="UP000315522">
    <property type="component" value="Unassembled WGS sequence"/>
</dbReference>
<sequence length="170" mass="18812">MHDFLLASMIVTINIIQAFGPNSITRKEVREMDQHMVEALEKSHSIFTQSQSVTADARISTDARKASSLLRAMLNKVNRALGHLSPPDGPSKTEVPIPVTWYTRYPNNTTAPPEINMQFNPTQAAPAADPLGAIINIHIPGDVDWIWPNFSSADLAFDDFDSQMLDTNPL</sequence>
<reference evidence="1 2" key="1">
    <citation type="submission" date="2018-05" db="EMBL/GenBank/DDBJ databases">
        <title>Genome sequencing and assembly of the regulated plant pathogen Lachnellula willkommii and related sister species for the development of diagnostic species identification markers.</title>
        <authorList>
            <person name="Giroux E."/>
            <person name="Bilodeau G."/>
        </authorList>
    </citation>
    <scope>NUCLEOTIDE SEQUENCE [LARGE SCALE GENOMIC DNA]</scope>
    <source>
        <strain evidence="1 2">CBS 172.35</strain>
    </source>
</reference>
<organism evidence="1 2">
    <name type="scientific">Lachnellula willkommii</name>
    <dbReference type="NCBI Taxonomy" id="215461"/>
    <lineage>
        <taxon>Eukaryota</taxon>
        <taxon>Fungi</taxon>
        <taxon>Dikarya</taxon>
        <taxon>Ascomycota</taxon>
        <taxon>Pezizomycotina</taxon>
        <taxon>Leotiomycetes</taxon>
        <taxon>Helotiales</taxon>
        <taxon>Lachnaceae</taxon>
        <taxon>Lachnellula</taxon>
    </lineage>
</organism>
<accession>A0A559MCB1</accession>
<name>A0A559MCB1_9HELO</name>
<protein>
    <submittedName>
        <fullName evidence="1">Uncharacterized protein</fullName>
    </submittedName>
</protein>
<proteinExistence type="predicted"/>
<evidence type="ECO:0000313" key="1">
    <source>
        <dbReference type="EMBL" id="TVY90600.1"/>
    </source>
</evidence>
<dbReference type="AlphaFoldDB" id="A0A559MCB1"/>